<sequence length="498" mass="55296">MTELTLPIDPKYFWAIVTLTGFALAVICVYAVMPRTEGKHTDPLDRLKIYLGAAQIPDGLFLMLALMWICLFLALFGGLLLMLWELIWFAVPQNPAAEASARFALLRLAAMTATLGAVVALPFTLIRIRLTREANKTADESLFNDKINAATEDLHAMRQRWDAERKQNIWEDDITRRNAAIDRLEGLVNERPDTAPRVSRLLSVYVRELSREVPPEIPPKDATPVELQNWAFELTVKRSDMENAVRVLGRLKQIEGVCPNEITIDLRQANLQKFDLGGLQFSGARLAETHMQGAGFNGAQLQETNLYYAQMQWADFHKAHMEKADLSAACMQGGHFVEAQMQEADLNFAKLHWADLSGVNLQRADLSHAQLRLTDLSGALLQGVDLSAAHMDGADLYQAQLQGANLSSALFGTHTKISGAELSASLLYGIDLSNQEIEFEQIRSGFGTAGTVLPGGDGPNSPNWPAHWPTLRMTAIEARNEWEKWQADPDNYTPPPAP</sequence>
<dbReference type="RefSeq" id="WP_024096946.1">
    <property type="nucleotide sequence ID" value="NZ_CP010588.1"/>
</dbReference>
<dbReference type="InterPro" id="IPR001646">
    <property type="entry name" value="5peptide_repeat"/>
</dbReference>
<feature type="transmembrane region" description="Helical" evidence="1">
    <location>
        <begin position="12"/>
        <end position="33"/>
    </location>
</feature>
<dbReference type="PANTHER" id="PTHR14136">
    <property type="entry name" value="BTB_POZ DOMAIN-CONTAINING PROTEIN KCTD9"/>
    <property type="match status" value="1"/>
</dbReference>
<feature type="transmembrane region" description="Helical" evidence="1">
    <location>
        <begin position="60"/>
        <end position="84"/>
    </location>
</feature>
<feature type="transmembrane region" description="Helical" evidence="1">
    <location>
        <begin position="104"/>
        <end position="126"/>
    </location>
</feature>
<keyword evidence="1" id="KW-1133">Transmembrane helix</keyword>
<dbReference type="Proteomes" id="UP000217545">
    <property type="component" value="Chromosome"/>
</dbReference>
<evidence type="ECO:0000313" key="3">
    <source>
        <dbReference type="Proteomes" id="UP000217545"/>
    </source>
</evidence>
<evidence type="ECO:0000256" key="1">
    <source>
        <dbReference type="SAM" id="Phobius"/>
    </source>
</evidence>
<keyword evidence="1" id="KW-0472">Membrane</keyword>
<protein>
    <submittedName>
        <fullName evidence="2">Low-complexity protein</fullName>
    </submittedName>
</protein>
<keyword evidence="1" id="KW-0812">Transmembrane</keyword>
<reference evidence="2 3" key="1">
    <citation type="journal article" date="2017" name="Front. Microbiol.">
        <title>Phaeobacter piscinae sp. nov., a species of the Roseobacter group and potential aquaculture probiont.</title>
        <authorList>
            <person name="Sonnenschein E.C."/>
            <person name="Phippen C.B.W."/>
            <person name="Nielsen K.F."/>
            <person name="Mateiu R.V."/>
            <person name="Melchiorsen J."/>
            <person name="Gram L."/>
            <person name="Overmann J."/>
            <person name="Freese H.M."/>
        </authorList>
    </citation>
    <scope>NUCLEOTIDE SEQUENCE [LARGE SCALE GENOMIC DNA]</scope>
    <source>
        <strain evidence="2 3">P63</strain>
    </source>
</reference>
<organism evidence="2 3">
    <name type="scientific">Phaeobacter gallaeciensis</name>
    <dbReference type="NCBI Taxonomy" id="60890"/>
    <lineage>
        <taxon>Bacteria</taxon>
        <taxon>Pseudomonadati</taxon>
        <taxon>Pseudomonadota</taxon>
        <taxon>Alphaproteobacteria</taxon>
        <taxon>Rhodobacterales</taxon>
        <taxon>Roseobacteraceae</taxon>
        <taxon>Phaeobacter</taxon>
    </lineage>
</organism>
<dbReference type="GeneID" id="31848769"/>
<dbReference type="SUPFAM" id="SSF141571">
    <property type="entry name" value="Pentapeptide repeat-like"/>
    <property type="match status" value="1"/>
</dbReference>
<gene>
    <name evidence="2" type="ORF">PhaeoP63_01488</name>
</gene>
<name>A0AAD0ECI4_9RHOB</name>
<accession>A0AAD0ECI4</accession>
<dbReference type="Pfam" id="PF00805">
    <property type="entry name" value="Pentapeptide"/>
    <property type="match status" value="3"/>
</dbReference>
<dbReference type="PANTHER" id="PTHR14136:SF17">
    <property type="entry name" value="BTB_POZ DOMAIN-CONTAINING PROTEIN KCTD9"/>
    <property type="match status" value="1"/>
</dbReference>
<evidence type="ECO:0000313" key="2">
    <source>
        <dbReference type="EMBL" id="ATF05569.1"/>
    </source>
</evidence>
<dbReference type="EMBL" id="CP010784">
    <property type="protein sequence ID" value="ATF05569.1"/>
    <property type="molecule type" value="Genomic_DNA"/>
</dbReference>
<dbReference type="Gene3D" id="2.160.20.80">
    <property type="entry name" value="E3 ubiquitin-protein ligase SopA"/>
    <property type="match status" value="2"/>
</dbReference>
<proteinExistence type="predicted"/>
<dbReference type="InterPro" id="IPR051082">
    <property type="entry name" value="Pentapeptide-BTB/POZ_domain"/>
</dbReference>
<dbReference type="AlphaFoldDB" id="A0AAD0ECI4"/>